<dbReference type="Proteomes" id="UP001500886">
    <property type="component" value="Unassembled WGS sequence"/>
</dbReference>
<feature type="domain" description="Mycothiol-dependent maleylpyruvate isomerase metal-binding" evidence="2">
    <location>
        <begin position="11"/>
        <end position="143"/>
    </location>
</feature>
<evidence type="ECO:0000259" key="2">
    <source>
        <dbReference type="Pfam" id="PF11716"/>
    </source>
</evidence>
<keyword evidence="3" id="KW-0413">Isomerase</keyword>
<dbReference type="InterPro" id="IPR010872">
    <property type="entry name" value="MDMPI_C-term_domain"/>
</dbReference>
<dbReference type="SUPFAM" id="SSF109854">
    <property type="entry name" value="DinB/YfiT-like putative metalloenzymes"/>
    <property type="match status" value="1"/>
</dbReference>
<name>A0ABP6G066_9ACTN</name>
<reference evidence="4" key="1">
    <citation type="journal article" date="2019" name="Int. J. Syst. Evol. Microbiol.">
        <title>The Global Catalogue of Microorganisms (GCM) 10K type strain sequencing project: providing services to taxonomists for standard genome sequencing and annotation.</title>
        <authorList>
            <consortium name="The Broad Institute Genomics Platform"/>
            <consortium name="The Broad Institute Genome Sequencing Center for Infectious Disease"/>
            <person name="Wu L."/>
            <person name="Ma J."/>
        </authorList>
    </citation>
    <scope>NUCLEOTIDE SEQUENCE [LARGE SCALE GENOMIC DNA]</scope>
    <source>
        <strain evidence="4">JCM 4542</strain>
    </source>
</reference>
<dbReference type="InterPro" id="IPR034660">
    <property type="entry name" value="DinB/YfiT-like"/>
</dbReference>
<gene>
    <name evidence="3" type="ORF">GCM10010315_09000</name>
</gene>
<feature type="domain" description="MDMPI C-terminal" evidence="1">
    <location>
        <begin position="155"/>
        <end position="253"/>
    </location>
</feature>
<accession>A0ABP6G066</accession>
<dbReference type="GO" id="GO:0016853">
    <property type="term" value="F:isomerase activity"/>
    <property type="evidence" value="ECO:0007669"/>
    <property type="project" value="UniProtKB-KW"/>
</dbReference>
<protein>
    <submittedName>
        <fullName evidence="3">Maleylpyruvate isomerase family mycothiol-dependent enzyme</fullName>
    </submittedName>
</protein>
<evidence type="ECO:0000259" key="1">
    <source>
        <dbReference type="Pfam" id="PF07398"/>
    </source>
</evidence>
<sequence>MTALSFERHCAEILAQTALLRSHVHGADADAPVPTCPEWTLGQLLRHLGGAHRWAETAVRTRAQEPVPDTELNTVPQRTGEDLDPLGSWLEEGAALLAGTLRTAGPAAPVWSPVPEESARYRCAGFWARRMAHETAVHRADAALAVGAEFALEAEVARDAVEEWLGFAGLPEAYEAAPGRPGLLGPGRTLHFHATGARPADWFVDLTGTAPVVRPAPADATVVVHGSLTDLLLFLYRRPAPDVHVTGDAGLLALWLDRTGFWLQEE</sequence>
<dbReference type="Pfam" id="PF11716">
    <property type="entry name" value="MDMPI_N"/>
    <property type="match status" value="1"/>
</dbReference>
<keyword evidence="4" id="KW-1185">Reference proteome</keyword>
<dbReference type="PANTHER" id="PTHR40758">
    <property type="entry name" value="CONSERVED PROTEIN"/>
    <property type="match status" value="1"/>
</dbReference>
<dbReference type="RefSeq" id="WP_344433363.1">
    <property type="nucleotide sequence ID" value="NZ_BAAASL010000003.1"/>
</dbReference>
<proteinExistence type="predicted"/>
<dbReference type="EMBL" id="BAAASL010000003">
    <property type="protein sequence ID" value="GAA2710001.1"/>
    <property type="molecule type" value="Genomic_DNA"/>
</dbReference>
<dbReference type="PANTHER" id="PTHR40758:SF1">
    <property type="entry name" value="CONSERVED PROTEIN"/>
    <property type="match status" value="1"/>
</dbReference>
<evidence type="ECO:0000313" key="3">
    <source>
        <dbReference type="EMBL" id="GAA2710001.1"/>
    </source>
</evidence>
<organism evidence="3 4">
    <name type="scientific">Streptomyces luteosporeus</name>
    <dbReference type="NCBI Taxonomy" id="173856"/>
    <lineage>
        <taxon>Bacteria</taxon>
        <taxon>Bacillati</taxon>
        <taxon>Actinomycetota</taxon>
        <taxon>Actinomycetes</taxon>
        <taxon>Kitasatosporales</taxon>
        <taxon>Streptomycetaceae</taxon>
        <taxon>Streptomyces</taxon>
    </lineage>
</organism>
<evidence type="ECO:0000313" key="4">
    <source>
        <dbReference type="Proteomes" id="UP001500886"/>
    </source>
</evidence>
<dbReference type="Pfam" id="PF07398">
    <property type="entry name" value="MDMPI_C"/>
    <property type="match status" value="1"/>
</dbReference>
<comment type="caution">
    <text evidence="3">The sequence shown here is derived from an EMBL/GenBank/DDBJ whole genome shotgun (WGS) entry which is preliminary data.</text>
</comment>
<dbReference type="InterPro" id="IPR024344">
    <property type="entry name" value="MDMPI_metal-binding"/>
</dbReference>
<dbReference type="NCBIfam" id="TIGR03083">
    <property type="entry name" value="maleylpyruvate isomerase family mycothiol-dependent enzyme"/>
    <property type="match status" value="1"/>
</dbReference>
<dbReference type="InterPro" id="IPR017517">
    <property type="entry name" value="Maleyloyr_isom"/>
</dbReference>